<evidence type="ECO:0000313" key="2">
    <source>
        <dbReference type="EMBL" id="KAK2642244.1"/>
    </source>
</evidence>
<gene>
    <name evidence="2" type="ORF">Ddye_024007</name>
</gene>
<organism evidence="2 3">
    <name type="scientific">Dipteronia dyeriana</name>
    <dbReference type="NCBI Taxonomy" id="168575"/>
    <lineage>
        <taxon>Eukaryota</taxon>
        <taxon>Viridiplantae</taxon>
        <taxon>Streptophyta</taxon>
        <taxon>Embryophyta</taxon>
        <taxon>Tracheophyta</taxon>
        <taxon>Spermatophyta</taxon>
        <taxon>Magnoliopsida</taxon>
        <taxon>eudicotyledons</taxon>
        <taxon>Gunneridae</taxon>
        <taxon>Pentapetalae</taxon>
        <taxon>rosids</taxon>
        <taxon>malvids</taxon>
        <taxon>Sapindales</taxon>
        <taxon>Sapindaceae</taxon>
        <taxon>Hippocastanoideae</taxon>
        <taxon>Acereae</taxon>
        <taxon>Dipteronia</taxon>
    </lineage>
</organism>
<dbReference type="Proteomes" id="UP001280121">
    <property type="component" value="Unassembled WGS sequence"/>
</dbReference>
<dbReference type="EMBL" id="JANJYI010000007">
    <property type="protein sequence ID" value="KAK2642244.1"/>
    <property type="molecule type" value="Genomic_DNA"/>
</dbReference>
<sequence length="260" mass="31121">MSEMLYFYRDGDMLSIAVAAMETFPRCYALAVRKWGVIFEFGAWNESKWSWDIQTRRKPFDWEINQWKLFSIFLKSIPIREHILDSVAWSGWPNGMFSVGSFRKGLESHRRAASTASKGIWQGICPPKIEILLWQLLNGRVMVKEVMKRCGYDQFMDMRCYLCEVEKESIDHDFLLCRWSWIIWAECVSWWWLNFCHNINLKGWFDGWRGCCPSLKYERFWCSLFFTITWTIWKCKNQVVFKGTRSSTEQTIDMIKFMSV</sequence>
<dbReference type="InterPro" id="IPR026960">
    <property type="entry name" value="RVT-Znf"/>
</dbReference>
<dbReference type="PANTHER" id="PTHR36617:SF5">
    <property type="entry name" value="OS05G0421675 PROTEIN"/>
    <property type="match status" value="1"/>
</dbReference>
<dbReference type="PANTHER" id="PTHR36617">
    <property type="entry name" value="PROTEIN, PUTATIVE-RELATED"/>
    <property type="match status" value="1"/>
</dbReference>
<feature type="domain" description="Reverse transcriptase zinc-binding" evidence="1">
    <location>
        <begin position="105"/>
        <end position="184"/>
    </location>
</feature>
<dbReference type="AlphaFoldDB" id="A0AAD9TUZ5"/>
<name>A0AAD9TUZ5_9ROSI</name>
<reference evidence="2" key="1">
    <citation type="journal article" date="2023" name="Plant J.">
        <title>Genome sequences and population genomics provide insights into the demographic history, inbreeding, and mutation load of two 'living fossil' tree species of Dipteronia.</title>
        <authorList>
            <person name="Feng Y."/>
            <person name="Comes H.P."/>
            <person name="Chen J."/>
            <person name="Zhu S."/>
            <person name="Lu R."/>
            <person name="Zhang X."/>
            <person name="Li P."/>
            <person name="Qiu J."/>
            <person name="Olsen K.M."/>
            <person name="Qiu Y."/>
        </authorList>
    </citation>
    <scope>NUCLEOTIDE SEQUENCE</scope>
    <source>
        <strain evidence="2">KIB01</strain>
    </source>
</reference>
<proteinExistence type="predicted"/>
<evidence type="ECO:0000313" key="3">
    <source>
        <dbReference type="Proteomes" id="UP001280121"/>
    </source>
</evidence>
<keyword evidence="3" id="KW-1185">Reference proteome</keyword>
<accession>A0AAD9TUZ5</accession>
<dbReference type="Pfam" id="PF13966">
    <property type="entry name" value="zf-RVT"/>
    <property type="match status" value="1"/>
</dbReference>
<comment type="caution">
    <text evidence="2">The sequence shown here is derived from an EMBL/GenBank/DDBJ whole genome shotgun (WGS) entry which is preliminary data.</text>
</comment>
<protein>
    <recommendedName>
        <fullName evidence="1">Reverse transcriptase zinc-binding domain-containing protein</fullName>
    </recommendedName>
</protein>
<evidence type="ECO:0000259" key="1">
    <source>
        <dbReference type="Pfam" id="PF13966"/>
    </source>
</evidence>